<dbReference type="Proteomes" id="UP001595791">
    <property type="component" value="Unassembled WGS sequence"/>
</dbReference>
<dbReference type="RefSeq" id="WP_378162131.1">
    <property type="nucleotide sequence ID" value="NZ_JBHSBU010000001.1"/>
</dbReference>
<gene>
    <name evidence="5" type="ORF">ACFOW7_06100</name>
</gene>
<dbReference type="PRINTS" id="PR00633">
    <property type="entry name" value="RCCNDNSATION"/>
</dbReference>
<reference evidence="6" key="1">
    <citation type="journal article" date="2019" name="Int. J. Syst. Evol. Microbiol.">
        <title>The Global Catalogue of Microorganisms (GCM) 10K type strain sequencing project: providing services to taxonomists for standard genome sequencing and annotation.</title>
        <authorList>
            <consortium name="The Broad Institute Genomics Platform"/>
            <consortium name="The Broad Institute Genome Sequencing Center for Infectious Disease"/>
            <person name="Wu L."/>
            <person name="Ma J."/>
        </authorList>
    </citation>
    <scope>NUCLEOTIDE SEQUENCE [LARGE SCALE GENOMIC DNA]</scope>
    <source>
        <strain evidence="6">LMG 29894</strain>
    </source>
</reference>
<keyword evidence="2" id="KW-0677">Repeat</keyword>
<keyword evidence="6" id="KW-1185">Reference proteome</keyword>
<dbReference type="InterPro" id="IPR058923">
    <property type="entry name" value="RCC1-like_dom"/>
</dbReference>
<evidence type="ECO:0000313" key="6">
    <source>
        <dbReference type="Proteomes" id="UP001595791"/>
    </source>
</evidence>
<evidence type="ECO:0000256" key="3">
    <source>
        <dbReference type="SAM" id="SignalP"/>
    </source>
</evidence>
<evidence type="ECO:0000256" key="1">
    <source>
        <dbReference type="ARBA" id="ARBA00022658"/>
    </source>
</evidence>
<evidence type="ECO:0000259" key="4">
    <source>
        <dbReference type="Pfam" id="PF25390"/>
    </source>
</evidence>
<dbReference type="InterPro" id="IPR051553">
    <property type="entry name" value="Ran_GTPase-activating"/>
</dbReference>
<dbReference type="InterPro" id="IPR000408">
    <property type="entry name" value="Reg_chr_condens"/>
</dbReference>
<proteinExistence type="predicted"/>
<dbReference type="InterPro" id="IPR009091">
    <property type="entry name" value="RCC1/BLIP-II"/>
</dbReference>
<dbReference type="Pfam" id="PF25390">
    <property type="entry name" value="WD40_RLD"/>
    <property type="match status" value="1"/>
</dbReference>
<dbReference type="PANTHER" id="PTHR45982">
    <property type="entry name" value="REGULATOR OF CHROMOSOME CONDENSATION"/>
    <property type="match status" value="1"/>
</dbReference>
<dbReference type="PROSITE" id="PS00626">
    <property type="entry name" value="RCC1_2"/>
    <property type="match status" value="4"/>
</dbReference>
<feature type="chain" id="PRO_5045691745" evidence="3">
    <location>
        <begin position="25"/>
        <end position="846"/>
    </location>
</feature>
<accession>A0ABV8MLM8</accession>
<dbReference type="Pfam" id="PF00415">
    <property type="entry name" value="RCC1"/>
    <property type="match status" value="1"/>
</dbReference>
<feature type="signal peptide" evidence="3">
    <location>
        <begin position="1"/>
        <end position="24"/>
    </location>
</feature>
<dbReference type="PANTHER" id="PTHR45982:SF1">
    <property type="entry name" value="REGULATOR OF CHROMOSOME CONDENSATION"/>
    <property type="match status" value="1"/>
</dbReference>
<evidence type="ECO:0000313" key="5">
    <source>
        <dbReference type="EMBL" id="MFC4158929.1"/>
    </source>
</evidence>
<evidence type="ECO:0000256" key="2">
    <source>
        <dbReference type="ARBA" id="ARBA00022737"/>
    </source>
</evidence>
<sequence>MKRFPDQLLPALLALVLAWPSGHAATPGVAAGWDHSLALDANGTVYAWGSDISGQLGSNRNLAQLLPQRLSLPVPAIAVAGGDHFSLALGRDGTVWAWGDNGYGQLADRQRIPRAAPGKVAGLSAISGIAAGDDHALALKSDGSVWSWGRPQGSDTALAGQSEVKRVEGLSGIRQIAAGADHSLALDASGQVWTWGDNDCGQLGDDGERRTTPQRVYGIYGASGIAAGGRHSLVMFPDGSVWGWGCNDKGQVGDGSGQSKSYATQVFLSGIRSIATRGDWSIAVAGDDVVWVWGSGIGLSPRPFTALRGKQAALGCYHVMTLNADRSVTSIGDNSAGQLGNGSQDYSIEPIRAVGVSNASAITAGCRHAMALLGDGSVQVWGLDDHGQLGLGTVTTSTTPIKVTGLSSVTQTAAANGKSYALRSDGTVWMWGSTPCEVSTSYPMQVPGLSQITAIAPFTGYPEGIAALRQDHTVWVYRRHHDELVGGCFPQPQQITGLNGAVSIAATSSHVLALDSLGQVGYGTYNPLSNNWDAGVVPGFNGAVSLSNSDFTFLALLELLGLDVSYTSYAVKSDGSVWALRQPFGLGYAPTRVPMSEAVRQVAGSPYGAWALTRTGRVFSLDNGDQVEGLSDMSQIAAGFLYLVGNRRDGVVWGVGADDFGQLGDGNYAEAKLASVVYNVNAGTNGNDWFLDLQPGTSKLPTQGIPPFISIASRSGSTSAFNLNAEVRFFRPNPPGSSGAFSAATDPVQVFVAAFSTPDAQFGGGQGFASLDTLFIRDTRGWGRYLGGPLQPYMSGVPPTGSTLVSLLKGERVDQLPSGTAIYLGWGTSADEMLANGRYKVVYTVK</sequence>
<organism evidence="5 6">
    <name type="scientific">Chitinimonas lacunae</name>
    <dbReference type="NCBI Taxonomy" id="1963018"/>
    <lineage>
        <taxon>Bacteria</taxon>
        <taxon>Pseudomonadati</taxon>
        <taxon>Pseudomonadota</taxon>
        <taxon>Betaproteobacteria</taxon>
        <taxon>Neisseriales</taxon>
        <taxon>Chitinibacteraceae</taxon>
        <taxon>Chitinimonas</taxon>
    </lineage>
</organism>
<keyword evidence="3" id="KW-0732">Signal</keyword>
<dbReference type="SUPFAM" id="SSF50985">
    <property type="entry name" value="RCC1/BLIP-II"/>
    <property type="match status" value="3"/>
</dbReference>
<name>A0ABV8MLM8_9NEIS</name>
<comment type="caution">
    <text evidence="5">The sequence shown here is derived from an EMBL/GenBank/DDBJ whole genome shotgun (WGS) entry which is preliminary data.</text>
</comment>
<dbReference type="Gene3D" id="2.130.10.30">
    <property type="entry name" value="Regulator of chromosome condensation 1/beta-lactamase-inhibitor protein II"/>
    <property type="match status" value="5"/>
</dbReference>
<dbReference type="EMBL" id="JBHSBU010000001">
    <property type="protein sequence ID" value="MFC4158929.1"/>
    <property type="molecule type" value="Genomic_DNA"/>
</dbReference>
<dbReference type="PROSITE" id="PS50012">
    <property type="entry name" value="RCC1_3"/>
    <property type="match status" value="7"/>
</dbReference>
<protein>
    <submittedName>
        <fullName evidence="5">RCC1 domain-containing protein</fullName>
    </submittedName>
</protein>
<keyword evidence="1" id="KW-0344">Guanine-nucleotide releasing factor</keyword>
<feature type="domain" description="RCC1-like" evidence="4">
    <location>
        <begin position="27"/>
        <end position="296"/>
    </location>
</feature>